<dbReference type="HOGENOM" id="CLU_3425617_0_0_9"/>
<name>R0BJA5_9FIRM</name>
<accession>R0BJA5</accession>
<reference evidence="1" key="1">
    <citation type="submission" date="2013-01" db="EMBL/GenBank/DDBJ databases">
        <title>The Genome Sequence of Clostridium clostridioforme 90A6.</title>
        <authorList>
            <consortium name="The Broad Institute Genome Sequencing Platform"/>
            <person name="Earl A."/>
            <person name="Ward D."/>
            <person name="Feldgarden M."/>
            <person name="Gevers D."/>
            <person name="Courvalin P."/>
            <person name="Lambert T."/>
            <person name="Walker B."/>
            <person name="Young S.K."/>
            <person name="Zeng Q."/>
            <person name="Gargeya S."/>
            <person name="Fitzgerald M."/>
            <person name="Haas B."/>
            <person name="Abouelleil A."/>
            <person name="Alvarado L."/>
            <person name="Arachchi H.M."/>
            <person name="Berlin A.M."/>
            <person name="Chapman S.B."/>
            <person name="Dewar J."/>
            <person name="Goldberg J."/>
            <person name="Griggs A."/>
            <person name="Gujja S."/>
            <person name="Hansen M."/>
            <person name="Howarth C."/>
            <person name="Imamovic A."/>
            <person name="Larimer J."/>
            <person name="McCowan C."/>
            <person name="Murphy C."/>
            <person name="Neiman D."/>
            <person name="Pearson M."/>
            <person name="Priest M."/>
            <person name="Roberts A."/>
            <person name="Saif S."/>
            <person name="Shea T."/>
            <person name="Sisk P."/>
            <person name="Sykes S."/>
            <person name="Wortman J."/>
            <person name="Nusbaum C."/>
            <person name="Birren B."/>
        </authorList>
    </citation>
    <scope>NUCLEOTIDE SEQUENCE [LARGE SCALE GENOMIC DNA]</scope>
    <source>
        <strain evidence="1">90A6</strain>
    </source>
</reference>
<dbReference type="Proteomes" id="UP000013180">
    <property type="component" value="Unassembled WGS sequence"/>
</dbReference>
<evidence type="ECO:0000313" key="2">
    <source>
        <dbReference type="Proteomes" id="UP000013180"/>
    </source>
</evidence>
<keyword evidence="2" id="KW-1185">Reference proteome</keyword>
<organism evidence="1 2">
    <name type="scientific">[Clostridium] clostridioforme 90A6</name>
    <dbReference type="NCBI Taxonomy" id="999406"/>
    <lineage>
        <taxon>Bacteria</taxon>
        <taxon>Bacillati</taxon>
        <taxon>Bacillota</taxon>
        <taxon>Clostridia</taxon>
        <taxon>Lachnospirales</taxon>
        <taxon>Lachnospiraceae</taxon>
        <taxon>Enterocloster</taxon>
    </lineage>
</organism>
<comment type="caution">
    <text evidence="1">The sequence shown here is derived from an EMBL/GenBank/DDBJ whole genome shotgun (WGS) entry which is preliminary data.</text>
</comment>
<evidence type="ECO:0000313" key="1">
    <source>
        <dbReference type="EMBL" id="ENZ64475.1"/>
    </source>
</evidence>
<feature type="non-terminal residue" evidence="1">
    <location>
        <position position="1"/>
    </location>
</feature>
<proteinExistence type="predicted"/>
<protein>
    <submittedName>
        <fullName evidence="1">Uncharacterized protein</fullName>
    </submittedName>
</protein>
<gene>
    <name evidence="1" type="ORF">HMPREF1083_02394</name>
</gene>
<dbReference type="AlphaFoldDB" id="R0BJA5"/>
<sequence>ETCKECRLQYQYNDMHQEVEE</sequence>
<dbReference type="EMBL" id="AGYL01000019">
    <property type="protein sequence ID" value="ENZ64475.1"/>
    <property type="molecule type" value="Genomic_DNA"/>
</dbReference>